<keyword evidence="5" id="KW-1185">Reference proteome</keyword>
<evidence type="ECO:0000313" key="5">
    <source>
        <dbReference type="Proteomes" id="UP000199495"/>
    </source>
</evidence>
<reference evidence="4 5" key="1">
    <citation type="submission" date="2016-10" db="EMBL/GenBank/DDBJ databases">
        <authorList>
            <person name="de Groot N.N."/>
        </authorList>
    </citation>
    <scope>NUCLEOTIDE SEQUENCE [LARGE SCALE GENOMIC DNA]</scope>
    <source>
        <strain evidence="4 5">CGMCC 1.10267</strain>
    </source>
</reference>
<accession>A0A1G7WUB4</accession>
<dbReference type="AlphaFoldDB" id="A0A1G7WUB4"/>
<gene>
    <name evidence="4" type="ORF">SAMN04487974_107122</name>
</gene>
<comment type="similarity">
    <text evidence="1">Belongs to the UPF0335 family.</text>
</comment>
<evidence type="ECO:0000256" key="1">
    <source>
        <dbReference type="HAMAP-Rule" id="MF_00797"/>
    </source>
</evidence>
<dbReference type="EMBL" id="FNCS01000007">
    <property type="protein sequence ID" value="SDG75527.1"/>
    <property type="molecule type" value="Genomic_DNA"/>
</dbReference>
<dbReference type="Proteomes" id="UP000199495">
    <property type="component" value="Unassembled WGS sequence"/>
</dbReference>
<organism evidence="4 5">
    <name type="scientific">Pelagibacterium luteolum</name>
    <dbReference type="NCBI Taxonomy" id="440168"/>
    <lineage>
        <taxon>Bacteria</taxon>
        <taxon>Pseudomonadati</taxon>
        <taxon>Pseudomonadota</taxon>
        <taxon>Alphaproteobacteria</taxon>
        <taxon>Hyphomicrobiales</taxon>
        <taxon>Devosiaceae</taxon>
        <taxon>Pelagibacterium</taxon>
    </lineage>
</organism>
<protein>
    <recommendedName>
        <fullName evidence="1">UPF0335 protein SAMN04487974_107122</fullName>
    </recommendedName>
</protein>
<dbReference type="InterPro" id="IPR018753">
    <property type="entry name" value="GapR-like"/>
</dbReference>
<dbReference type="InterPro" id="IPR046367">
    <property type="entry name" value="GapR-like_DNA-bd"/>
</dbReference>
<dbReference type="OrthoDB" id="9813793at2"/>
<feature type="domain" description="GapR-like DNA-binding" evidence="3">
    <location>
        <begin position="7"/>
        <end position="78"/>
    </location>
</feature>
<dbReference type="HAMAP" id="MF_00797">
    <property type="entry name" value="UPF0335"/>
    <property type="match status" value="1"/>
</dbReference>
<keyword evidence="2" id="KW-0175">Coiled coil</keyword>
<evidence type="ECO:0000256" key="2">
    <source>
        <dbReference type="SAM" id="Coils"/>
    </source>
</evidence>
<proteinExistence type="inferred from homology"/>
<dbReference type="STRING" id="440168.SAMN04487974_107122"/>
<dbReference type="NCBIfam" id="NF010247">
    <property type="entry name" value="PRK13694.1"/>
    <property type="match status" value="1"/>
</dbReference>
<dbReference type="RefSeq" id="WP_090596973.1">
    <property type="nucleotide sequence ID" value="NZ_FNCS01000007.1"/>
</dbReference>
<feature type="coiled-coil region" evidence="2">
    <location>
        <begin position="4"/>
        <end position="38"/>
    </location>
</feature>
<dbReference type="Pfam" id="PF10073">
    <property type="entry name" value="GapR_DNA-bd"/>
    <property type="match status" value="1"/>
</dbReference>
<evidence type="ECO:0000313" key="4">
    <source>
        <dbReference type="EMBL" id="SDG75527.1"/>
    </source>
</evidence>
<evidence type="ECO:0000259" key="3">
    <source>
        <dbReference type="Pfam" id="PF10073"/>
    </source>
</evidence>
<dbReference type="GO" id="GO:0003677">
    <property type="term" value="F:DNA binding"/>
    <property type="evidence" value="ECO:0007669"/>
    <property type="project" value="InterPro"/>
</dbReference>
<sequence length="93" mass="10641">MADHGIARDQLRAFIERIERLEEEKKAISDDIKEVYAEAKGSGFDTKVMRQIVRIRKQDRNERAEMEAILDLYLHALGMADAGSQAEYDEAAE</sequence>
<name>A0A1G7WUB4_9HYPH</name>